<evidence type="ECO:0000256" key="2">
    <source>
        <dbReference type="ARBA" id="ARBA00022692"/>
    </source>
</evidence>
<dbReference type="PANTHER" id="PTHR45695:SF9">
    <property type="entry name" value="LEUCOKININ RECEPTOR"/>
    <property type="match status" value="1"/>
</dbReference>
<dbReference type="Proteomes" id="UP000275408">
    <property type="component" value="Unassembled WGS sequence"/>
</dbReference>
<name>A0A3M6UKG4_POCDA</name>
<keyword evidence="5 8" id="KW-0472">Membrane</keyword>
<sequence>MNSSGFPELVTAMNSSNVSEPGGQQFHFYVEPFSLQLVRFILDAVIFVAGVLGNGLVCVVVVKERLHRSLAYCLILNLAISDLGILLFSLPFGVLRTEDVTWPFGEFGCKVLYPLSDVFHGVSIASITAIAVFRYRGIISGHGLSQKETMKTVKVVILLMWLLSFLLFVVPLFFVMNYAENGSRAVCHPQFPSVTFYKLYQGETVLLTYILPLGIILFTYLRIRRRLNESIALHSHIRRESHQRPSSSSAGGSRRASDRNYKALKILTPVVLVFFVTLLPYNVFRVVDIFQDTSNMHPVFCLQQLS</sequence>
<dbReference type="STRING" id="46731.A0A3M6UKG4"/>
<evidence type="ECO:0000313" key="11">
    <source>
        <dbReference type="Proteomes" id="UP000275408"/>
    </source>
</evidence>
<evidence type="ECO:0000256" key="4">
    <source>
        <dbReference type="ARBA" id="ARBA00023040"/>
    </source>
</evidence>
<dbReference type="PROSITE" id="PS50262">
    <property type="entry name" value="G_PROTEIN_RECEP_F1_2"/>
    <property type="match status" value="1"/>
</dbReference>
<reference evidence="10 11" key="1">
    <citation type="journal article" date="2018" name="Sci. Rep.">
        <title>Comparative analysis of the Pocillopora damicornis genome highlights role of immune system in coral evolution.</title>
        <authorList>
            <person name="Cunning R."/>
            <person name="Bay R.A."/>
            <person name="Gillette P."/>
            <person name="Baker A.C."/>
            <person name="Traylor-Knowles N."/>
        </authorList>
    </citation>
    <scope>NUCLEOTIDE SEQUENCE [LARGE SCALE GENOMIC DNA]</scope>
    <source>
        <strain evidence="10">RSMAS</strain>
        <tissue evidence="10">Whole animal</tissue>
    </source>
</reference>
<feature type="transmembrane region" description="Helical" evidence="8">
    <location>
        <begin position="263"/>
        <end position="284"/>
    </location>
</feature>
<evidence type="ECO:0000256" key="5">
    <source>
        <dbReference type="ARBA" id="ARBA00023136"/>
    </source>
</evidence>
<feature type="domain" description="G-protein coupled receptors family 1 profile" evidence="9">
    <location>
        <begin position="53"/>
        <end position="306"/>
    </location>
</feature>
<dbReference type="Gene3D" id="1.20.1070.10">
    <property type="entry name" value="Rhodopsin 7-helix transmembrane proteins"/>
    <property type="match status" value="1"/>
</dbReference>
<keyword evidence="4" id="KW-0297">G-protein coupled receptor</keyword>
<dbReference type="AlphaFoldDB" id="A0A3M6UKG4"/>
<dbReference type="InterPro" id="IPR017452">
    <property type="entry name" value="GPCR_Rhodpsn_7TM"/>
</dbReference>
<dbReference type="PRINTS" id="PR00237">
    <property type="entry name" value="GPCRRHODOPSN"/>
</dbReference>
<comment type="subcellular location">
    <subcellularLocation>
        <location evidence="1">Membrane</location>
        <topology evidence="1">Multi-pass membrane protein</topology>
    </subcellularLocation>
</comment>
<comment type="caution">
    <text evidence="10">The sequence shown here is derived from an EMBL/GenBank/DDBJ whole genome shotgun (WGS) entry which is preliminary data.</text>
</comment>
<feature type="transmembrane region" description="Helical" evidence="8">
    <location>
        <begin position="155"/>
        <end position="179"/>
    </location>
</feature>
<feature type="transmembrane region" description="Helical" evidence="8">
    <location>
        <begin position="69"/>
        <end position="92"/>
    </location>
</feature>
<keyword evidence="11" id="KW-1185">Reference proteome</keyword>
<gene>
    <name evidence="10" type="ORF">pdam_00012128</name>
</gene>
<dbReference type="CDD" id="cd00637">
    <property type="entry name" value="7tm_classA_rhodopsin-like"/>
    <property type="match status" value="1"/>
</dbReference>
<evidence type="ECO:0000259" key="9">
    <source>
        <dbReference type="PROSITE" id="PS50262"/>
    </source>
</evidence>
<dbReference type="EMBL" id="RCHS01001311">
    <property type="protein sequence ID" value="RMX54150.1"/>
    <property type="molecule type" value="Genomic_DNA"/>
</dbReference>
<keyword evidence="6" id="KW-0675">Receptor</keyword>
<organism evidence="10 11">
    <name type="scientific">Pocillopora damicornis</name>
    <name type="common">Cauliflower coral</name>
    <name type="synonym">Millepora damicornis</name>
    <dbReference type="NCBI Taxonomy" id="46731"/>
    <lineage>
        <taxon>Eukaryota</taxon>
        <taxon>Metazoa</taxon>
        <taxon>Cnidaria</taxon>
        <taxon>Anthozoa</taxon>
        <taxon>Hexacorallia</taxon>
        <taxon>Scleractinia</taxon>
        <taxon>Astrocoeniina</taxon>
        <taxon>Pocilloporidae</taxon>
        <taxon>Pocillopora</taxon>
    </lineage>
</organism>
<dbReference type="SUPFAM" id="SSF81321">
    <property type="entry name" value="Family A G protein-coupled receptor-like"/>
    <property type="match status" value="1"/>
</dbReference>
<accession>A0A3M6UKG4</accession>
<feature type="transmembrane region" description="Helical" evidence="8">
    <location>
        <begin position="112"/>
        <end position="135"/>
    </location>
</feature>
<evidence type="ECO:0000256" key="6">
    <source>
        <dbReference type="ARBA" id="ARBA00023170"/>
    </source>
</evidence>
<dbReference type="OrthoDB" id="5968895at2759"/>
<evidence type="ECO:0000256" key="1">
    <source>
        <dbReference type="ARBA" id="ARBA00004141"/>
    </source>
</evidence>
<dbReference type="Pfam" id="PF00001">
    <property type="entry name" value="7tm_1"/>
    <property type="match status" value="1"/>
</dbReference>
<evidence type="ECO:0000313" key="10">
    <source>
        <dbReference type="EMBL" id="RMX54150.1"/>
    </source>
</evidence>
<protein>
    <recommendedName>
        <fullName evidence="9">G-protein coupled receptors family 1 profile domain-containing protein</fullName>
    </recommendedName>
</protein>
<keyword evidence="3 8" id="KW-1133">Transmembrane helix</keyword>
<proteinExistence type="predicted"/>
<dbReference type="GO" id="GO:0005886">
    <property type="term" value="C:plasma membrane"/>
    <property type="evidence" value="ECO:0007669"/>
    <property type="project" value="TreeGrafter"/>
</dbReference>
<evidence type="ECO:0000256" key="3">
    <source>
        <dbReference type="ARBA" id="ARBA00022989"/>
    </source>
</evidence>
<keyword evidence="7" id="KW-0807">Transducer</keyword>
<evidence type="ECO:0000256" key="7">
    <source>
        <dbReference type="ARBA" id="ARBA00023224"/>
    </source>
</evidence>
<dbReference type="InterPro" id="IPR000276">
    <property type="entry name" value="GPCR_Rhodpsn"/>
</dbReference>
<dbReference type="GO" id="GO:0004930">
    <property type="term" value="F:G protein-coupled receptor activity"/>
    <property type="evidence" value="ECO:0007669"/>
    <property type="project" value="UniProtKB-KW"/>
</dbReference>
<feature type="transmembrane region" description="Helical" evidence="8">
    <location>
        <begin position="199"/>
        <end position="221"/>
    </location>
</feature>
<feature type="transmembrane region" description="Helical" evidence="8">
    <location>
        <begin position="40"/>
        <end position="62"/>
    </location>
</feature>
<dbReference type="PANTHER" id="PTHR45695">
    <property type="entry name" value="LEUCOKININ RECEPTOR-RELATED"/>
    <property type="match status" value="1"/>
</dbReference>
<evidence type="ECO:0000256" key="8">
    <source>
        <dbReference type="SAM" id="Phobius"/>
    </source>
</evidence>
<keyword evidence="2 8" id="KW-0812">Transmembrane</keyword>